<dbReference type="SUPFAM" id="SSF51338">
    <property type="entry name" value="Composite domain of metallo-dependent hydrolases"/>
    <property type="match status" value="1"/>
</dbReference>
<dbReference type="InterPro" id="IPR011059">
    <property type="entry name" value="Metal-dep_hydrolase_composite"/>
</dbReference>
<dbReference type="SUPFAM" id="SSF51556">
    <property type="entry name" value="Metallo-dependent hydrolases"/>
    <property type="match status" value="1"/>
</dbReference>
<proteinExistence type="predicted"/>
<evidence type="ECO:0000313" key="3">
    <source>
        <dbReference type="Proteomes" id="UP001597187"/>
    </source>
</evidence>
<dbReference type="Proteomes" id="UP001597187">
    <property type="component" value="Unassembled WGS sequence"/>
</dbReference>
<gene>
    <name evidence="2" type="ORF">ACFSBT_05245</name>
</gene>
<dbReference type="PANTHER" id="PTHR43135">
    <property type="entry name" value="ALPHA-D-RIBOSE 1-METHYLPHOSPHONATE 5-TRIPHOSPHATE DIPHOSPHATASE"/>
    <property type="match status" value="1"/>
</dbReference>
<evidence type="ECO:0000259" key="1">
    <source>
        <dbReference type="Pfam" id="PF01979"/>
    </source>
</evidence>
<dbReference type="EMBL" id="JBHUDC010000003">
    <property type="protein sequence ID" value="MFD1512687.1"/>
    <property type="molecule type" value="Genomic_DNA"/>
</dbReference>
<dbReference type="Gene3D" id="3.20.20.140">
    <property type="entry name" value="Metal-dependent hydrolases"/>
    <property type="match status" value="1"/>
</dbReference>
<protein>
    <submittedName>
        <fullName evidence="2">Amidohydrolase family protein</fullName>
    </submittedName>
</protein>
<dbReference type="InterPro" id="IPR057744">
    <property type="entry name" value="OTAase-like"/>
</dbReference>
<dbReference type="AlphaFoldDB" id="A0ABD6ASS9"/>
<accession>A0ABD6ASS9</accession>
<feature type="domain" description="Amidohydrolase-related" evidence="1">
    <location>
        <begin position="50"/>
        <end position="397"/>
    </location>
</feature>
<name>A0ABD6ASS9_9EURY</name>
<dbReference type="InterPro" id="IPR032466">
    <property type="entry name" value="Metal_Hydrolase"/>
</dbReference>
<dbReference type="PANTHER" id="PTHR43135:SF3">
    <property type="entry name" value="ALPHA-D-RIBOSE 1-METHYLPHOSPHONATE 5-TRIPHOSPHATE DIPHOSPHATASE"/>
    <property type="match status" value="1"/>
</dbReference>
<dbReference type="RefSeq" id="WP_250872668.1">
    <property type="nucleotide sequence ID" value="NZ_JALXFV010000003.1"/>
</dbReference>
<dbReference type="CDD" id="cd01299">
    <property type="entry name" value="Met_dep_hydrolase_A"/>
    <property type="match status" value="1"/>
</dbReference>
<organism evidence="2 3">
    <name type="scientific">Halomarina rubra</name>
    <dbReference type="NCBI Taxonomy" id="2071873"/>
    <lineage>
        <taxon>Archaea</taxon>
        <taxon>Methanobacteriati</taxon>
        <taxon>Methanobacteriota</taxon>
        <taxon>Stenosarchaea group</taxon>
        <taxon>Halobacteria</taxon>
        <taxon>Halobacteriales</taxon>
        <taxon>Natronomonadaceae</taxon>
        <taxon>Halomarina</taxon>
    </lineage>
</organism>
<evidence type="ECO:0000313" key="2">
    <source>
        <dbReference type="EMBL" id="MFD1512687.1"/>
    </source>
</evidence>
<dbReference type="Gene3D" id="2.30.40.10">
    <property type="entry name" value="Urease, subunit C, domain 1"/>
    <property type="match status" value="1"/>
</dbReference>
<keyword evidence="3" id="KW-1185">Reference proteome</keyword>
<sequence length="401" mass="42906">MPTIDCGTLVDGIADEPRHDVRIRVAEGRIDAVGPPEDVDADDEHFDHDVVVPGLVDAHIHLAGSRVIDPMHWVTEDVATLTARATADCRKLLAAGFTSVRDVGSATGLGLKQAVAEGEIPGPRIYTSGKSISQTAGHGDTHSLPVEWVASDSGLATLADGEAECRKTARQRIRQGVDCLKIMTTGGVLSELDAPDQSQFTDREIRAFTEEAHRVGIPVASHAQGTPGVVSALENGVDTIEHGFYLDEHAIALFHEHDATFVPTLAIMHRIVEHGADHEMPEWGLRKAREAYEAHVDSVRRAYEADVPIALGTDFIGPDLVPHGENALEAELLVNEIGLSEMEAIRAGTSVAARTVPDDDIGRVEEGAKADLLALGADPLDDISALRDVETVYKDGERAAL</sequence>
<dbReference type="InterPro" id="IPR006680">
    <property type="entry name" value="Amidohydro-rel"/>
</dbReference>
<comment type="caution">
    <text evidence="2">The sequence shown here is derived from an EMBL/GenBank/DDBJ whole genome shotgun (WGS) entry which is preliminary data.</text>
</comment>
<dbReference type="Pfam" id="PF01979">
    <property type="entry name" value="Amidohydro_1"/>
    <property type="match status" value="1"/>
</dbReference>
<dbReference type="InterPro" id="IPR051781">
    <property type="entry name" value="Metallo-dep_Hydrolase"/>
</dbReference>
<reference evidence="2 3" key="1">
    <citation type="journal article" date="2019" name="Int. J. Syst. Evol. Microbiol.">
        <title>The Global Catalogue of Microorganisms (GCM) 10K type strain sequencing project: providing services to taxonomists for standard genome sequencing and annotation.</title>
        <authorList>
            <consortium name="The Broad Institute Genomics Platform"/>
            <consortium name="The Broad Institute Genome Sequencing Center for Infectious Disease"/>
            <person name="Wu L."/>
            <person name="Ma J."/>
        </authorList>
    </citation>
    <scope>NUCLEOTIDE SEQUENCE [LARGE SCALE GENOMIC DNA]</scope>
    <source>
        <strain evidence="2 3">CGMCC 1.12563</strain>
    </source>
</reference>